<keyword evidence="3" id="KW-0732">Signal</keyword>
<proteinExistence type="predicted"/>
<feature type="signal peptide" evidence="3">
    <location>
        <begin position="1"/>
        <end position="17"/>
    </location>
</feature>
<keyword evidence="5" id="KW-1185">Reference proteome</keyword>
<evidence type="ECO:0000256" key="3">
    <source>
        <dbReference type="SAM" id="SignalP"/>
    </source>
</evidence>
<keyword evidence="2" id="KW-0472">Membrane</keyword>
<sequence>MPKVALILVLFLTFSLCIVDGGGVAVAIGGDVAAAAAAAGAAGLAVGVVGTHVVIRFLLNLAVNIRSFLDMVKGCGTFLSLPFRGVLGYVQNLFNILLKVLNVCPTSLINDVGSGLGLGASLAAAFGLGPKVNPELSLSGGIGGHLQIGRPSLLPGEWPRPVSISRPRIFQVSARRVRSISQPGVQTVSQSGVLTISHHGAPLGSQPGGFPGSPLGVQTISQSRVQTVSHHGAAPGSQPGGFPVSPPGAHSISHSSVLTVSHHGAPPGSQPGGFPGSPPGVQTISQSRVLTASHHGVLPEELARYRQVFGGVDFAAGTCPSLVVDRGVGQPSEQCIRYASQYFPSIIRAIIKAAVAIVLPPWPGASECEKESRAMLLPVLTQAKACVEVAL</sequence>
<evidence type="ECO:0000256" key="1">
    <source>
        <dbReference type="SAM" id="MobiDB-lite"/>
    </source>
</evidence>
<organism evidence="4 5">
    <name type="scientific">Drosophila busckii</name>
    <name type="common">Fruit fly</name>
    <dbReference type="NCBI Taxonomy" id="30019"/>
    <lineage>
        <taxon>Eukaryota</taxon>
        <taxon>Metazoa</taxon>
        <taxon>Ecdysozoa</taxon>
        <taxon>Arthropoda</taxon>
        <taxon>Hexapoda</taxon>
        <taxon>Insecta</taxon>
        <taxon>Pterygota</taxon>
        <taxon>Neoptera</taxon>
        <taxon>Endopterygota</taxon>
        <taxon>Diptera</taxon>
        <taxon>Brachycera</taxon>
        <taxon>Muscomorpha</taxon>
        <taxon>Ephydroidea</taxon>
        <taxon>Drosophilidae</taxon>
        <taxon>Drosophila</taxon>
    </lineage>
</organism>
<dbReference type="EMBL" id="CP012525">
    <property type="protein sequence ID" value="ALC43697.1"/>
    <property type="molecule type" value="Genomic_DNA"/>
</dbReference>
<keyword evidence="2" id="KW-0812">Transmembrane</keyword>
<accession>A0A0M4EKE1</accession>
<name>A0A0M4EKE1_DROBS</name>
<protein>
    <submittedName>
        <fullName evidence="4">Maker681</fullName>
    </submittedName>
</protein>
<feature type="region of interest" description="Disordered" evidence="1">
    <location>
        <begin position="221"/>
        <end position="283"/>
    </location>
</feature>
<evidence type="ECO:0000313" key="5">
    <source>
        <dbReference type="Proteomes" id="UP000494163"/>
    </source>
</evidence>
<dbReference type="Proteomes" id="UP000494163">
    <property type="component" value="Chromosome 3L"/>
</dbReference>
<dbReference type="AlphaFoldDB" id="A0A0M4EKE1"/>
<evidence type="ECO:0000256" key="2">
    <source>
        <dbReference type="SAM" id="Phobius"/>
    </source>
</evidence>
<gene>
    <name evidence="4" type="ORF">Dbus_chr3Lg863</name>
</gene>
<reference evidence="4 5" key="1">
    <citation type="submission" date="2015-08" db="EMBL/GenBank/DDBJ databases">
        <title>Ancestral chromatin configuration constrains chromatin evolution on differentiating sex chromosomes in Drosophila.</title>
        <authorList>
            <person name="Zhou Q."/>
            <person name="Bachtrog D."/>
        </authorList>
    </citation>
    <scope>NUCLEOTIDE SEQUENCE [LARGE SCALE GENOMIC DNA]</scope>
    <source>
        <tissue evidence="4">Whole larvae</tissue>
    </source>
</reference>
<feature type="chain" id="PRO_5005793515" evidence="3">
    <location>
        <begin position="18"/>
        <end position="391"/>
    </location>
</feature>
<evidence type="ECO:0000313" key="4">
    <source>
        <dbReference type="EMBL" id="ALC43697.1"/>
    </source>
</evidence>
<feature type="transmembrane region" description="Helical" evidence="2">
    <location>
        <begin position="37"/>
        <end position="59"/>
    </location>
</feature>
<keyword evidence="2" id="KW-1133">Transmembrane helix</keyword>